<feature type="non-terminal residue" evidence="5">
    <location>
        <position position="1"/>
    </location>
</feature>
<dbReference type="PANTHER" id="PTHR11699">
    <property type="entry name" value="ALDEHYDE DEHYDROGENASE-RELATED"/>
    <property type="match status" value="1"/>
</dbReference>
<dbReference type="Gene3D" id="3.40.605.10">
    <property type="entry name" value="Aldehyde Dehydrogenase, Chain A, domain 1"/>
    <property type="match status" value="1"/>
</dbReference>
<dbReference type="RefSeq" id="WP_227182263.1">
    <property type="nucleotide sequence ID" value="NZ_JAJBZT010000032.1"/>
</dbReference>
<dbReference type="InterPro" id="IPR016162">
    <property type="entry name" value="Ald_DH_N"/>
</dbReference>
<dbReference type="EMBL" id="JAJBZT010000032">
    <property type="protein sequence ID" value="MCB6185432.1"/>
    <property type="molecule type" value="Genomic_DNA"/>
</dbReference>
<dbReference type="InterPro" id="IPR016161">
    <property type="entry name" value="Ald_DH/histidinol_DH"/>
</dbReference>
<protein>
    <submittedName>
        <fullName evidence="5">Aldehyde dehydrogenase family protein</fullName>
    </submittedName>
</protein>
<dbReference type="InterPro" id="IPR015590">
    <property type="entry name" value="Aldehyde_DH_dom"/>
</dbReference>
<dbReference type="InterPro" id="IPR016160">
    <property type="entry name" value="Ald_DH_CS_CYS"/>
</dbReference>
<dbReference type="Gene3D" id="3.40.309.10">
    <property type="entry name" value="Aldehyde Dehydrogenase, Chain A, domain 2"/>
    <property type="match status" value="1"/>
</dbReference>
<dbReference type="SUPFAM" id="SSF53720">
    <property type="entry name" value="ALDH-like"/>
    <property type="match status" value="1"/>
</dbReference>
<keyword evidence="6" id="KW-1185">Reference proteome</keyword>
<keyword evidence="1 3" id="KW-0560">Oxidoreductase</keyword>
<evidence type="ECO:0000256" key="2">
    <source>
        <dbReference type="PROSITE-ProRule" id="PRU10007"/>
    </source>
</evidence>
<dbReference type="InterPro" id="IPR029510">
    <property type="entry name" value="Ald_DH_CS_GLU"/>
</dbReference>
<feature type="domain" description="Aldehyde dehydrogenase" evidence="4">
    <location>
        <begin position="1"/>
        <end position="170"/>
    </location>
</feature>
<proteinExistence type="inferred from homology"/>
<feature type="non-terminal residue" evidence="5">
    <location>
        <position position="171"/>
    </location>
</feature>
<comment type="similarity">
    <text evidence="3">Belongs to the aldehyde dehydrogenase family.</text>
</comment>
<evidence type="ECO:0000256" key="1">
    <source>
        <dbReference type="ARBA" id="ARBA00023002"/>
    </source>
</evidence>
<dbReference type="PROSITE" id="PS00070">
    <property type="entry name" value="ALDEHYDE_DEHYDR_CYS"/>
    <property type="match status" value="1"/>
</dbReference>
<gene>
    <name evidence="5" type="ORF">LIN78_17965</name>
</gene>
<sequence>VSKISFTGSTDIGKTVGHAALDNMTRFSLELGGKNPMIIFGDVPVDKAIQGAIMGGFLNQGQVCAAASRLYIHRSKFDQVIEGLAAAADSMTVGAGLDVTAQINPLVSAKQKQSVCRYIEIGKQEGAKVVAGGYAPDLPGYFVRPTVIVDVDHSKTLVKEEVFGPVLVAMP</sequence>
<comment type="caution">
    <text evidence="5">The sequence shown here is derived from an EMBL/GenBank/DDBJ whole genome shotgun (WGS) entry which is preliminary data.</text>
</comment>
<organism evidence="5 6">
    <name type="scientific">Leeia speluncae</name>
    <dbReference type="NCBI Taxonomy" id="2884804"/>
    <lineage>
        <taxon>Bacteria</taxon>
        <taxon>Pseudomonadati</taxon>
        <taxon>Pseudomonadota</taxon>
        <taxon>Betaproteobacteria</taxon>
        <taxon>Neisseriales</taxon>
        <taxon>Leeiaceae</taxon>
        <taxon>Leeia</taxon>
    </lineage>
</organism>
<evidence type="ECO:0000256" key="3">
    <source>
        <dbReference type="RuleBase" id="RU003345"/>
    </source>
</evidence>
<accession>A0ABS8DBB2</accession>
<dbReference type="PROSITE" id="PS00687">
    <property type="entry name" value="ALDEHYDE_DEHYDR_GLU"/>
    <property type="match status" value="1"/>
</dbReference>
<evidence type="ECO:0000259" key="4">
    <source>
        <dbReference type="Pfam" id="PF00171"/>
    </source>
</evidence>
<feature type="active site" evidence="2">
    <location>
        <position position="30"/>
    </location>
</feature>
<dbReference type="InterPro" id="IPR016163">
    <property type="entry name" value="Ald_DH_C"/>
</dbReference>
<evidence type="ECO:0000313" key="6">
    <source>
        <dbReference type="Proteomes" id="UP001165395"/>
    </source>
</evidence>
<reference evidence="5" key="1">
    <citation type="submission" date="2021-10" db="EMBL/GenBank/DDBJ databases">
        <title>The complete genome sequence of Leeia sp. TBRC 13508.</title>
        <authorList>
            <person name="Charoenyingcharoen P."/>
            <person name="Yukphan P."/>
        </authorList>
    </citation>
    <scope>NUCLEOTIDE SEQUENCE</scope>
    <source>
        <strain evidence="5">TBRC 13508</strain>
    </source>
</reference>
<name>A0ABS8DBB2_9NEIS</name>
<evidence type="ECO:0000313" key="5">
    <source>
        <dbReference type="EMBL" id="MCB6185432.1"/>
    </source>
</evidence>
<dbReference type="Pfam" id="PF00171">
    <property type="entry name" value="Aldedh"/>
    <property type="match status" value="1"/>
</dbReference>
<dbReference type="Proteomes" id="UP001165395">
    <property type="component" value="Unassembled WGS sequence"/>
</dbReference>